<dbReference type="EMBL" id="JADQUG010000071">
    <property type="protein sequence ID" value="MBG9355240.1"/>
    <property type="molecule type" value="Genomic_DNA"/>
</dbReference>
<comment type="caution">
    <text evidence="2">The sequence shown here is derived from an EMBL/GenBank/DDBJ whole genome shotgun (WGS) entry which is preliminary data.</text>
</comment>
<dbReference type="Pfam" id="PF08242">
    <property type="entry name" value="Methyltransf_12"/>
    <property type="match status" value="1"/>
</dbReference>
<keyword evidence="2" id="KW-0808">Transferase</keyword>
<dbReference type="RefSeq" id="WP_197689052.1">
    <property type="nucleotide sequence ID" value="NZ_JADQUD010000060.1"/>
</dbReference>
<evidence type="ECO:0000259" key="1">
    <source>
        <dbReference type="Pfam" id="PF08242"/>
    </source>
</evidence>
<name>A0ABS0LFD2_9CORY</name>
<keyword evidence="2" id="KW-0489">Methyltransferase</keyword>
<evidence type="ECO:0000313" key="2">
    <source>
        <dbReference type="EMBL" id="MBG9355240.1"/>
    </source>
</evidence>
<proteinExistence type="predicted"/>
<dbReference type="InterPro" id="IPR029063">
    <property type="entry name" value="SAM-dependent_MTases_sf"/>
</dbReference>
<protein>
    <submittedName>
        <fullName evidence="2">Methyltransferase domain-containing protein</fullName>
    </submittedName>
</protein>
<evidence type="ECO:0000313" key="3">
    <source>
        <dbReference type="Proteomes" id="UP000615580"/>
    </source>
</evidence>
<gene>
    <name evidence="2" type="ORF">I4J41_11945</name>
</gene>
<dbReference type="GO" id="GO:0008168">
    <property type="term" value="F:methyltransferase activity"/>
    <property type="evidence" value="ECO:0007669"/>
    <property type="project" value="UniProtKB-KW"/>
</dbReference>
<keyword evidence="3" id="KW-1185">Reference proteome</keyword>
<dbReference type="Proteomes" id="UP000615580">
    <property type="component" value="Unassembled WGS sequence"/>
</dbReference>
<dbReference type="InterPro" id="IPR013217">
    <property type="entry name" value="Methyltransf_12"/>
</dbReference>
<sequence>MGHIRKIIDGSVASIFGGWLVATLLSQHPESNLDRIRRLDDRFGNTIIPNWKFFAPNPAVEDVHILYRLVSEDLSEYSPWEECHTISPRKMSQAFWFPRRRFEKGIFDTHQALVIGLASLGKGEENDAVLRRSISDTAEMLNNYIRHNYTRPISKTEKNWYWQQLMLVRFAGHDGAAKPIYDLILNYQAINTEQTSNISPVFYCDDYFNEYYDEVMKIVDPNVDHAEWIAAAVGEQLPQRILDIGAGTGRVLTQVAGRFPNAKLFAIEPDEKFSQSFTDIDANFFSGTVEEAFTAEATTDIDLAFVTYGSLQYISSLDELIESLKKVRRMMTRGGIVAVELFASEIYRAPVQPSPMSLKLGEEPHTMSMSSLQYPHGIVEVTTQIKRQSDGKTGVMKECVLPVTRQEAVEALHAAGFSSVQVNLRGAYHRCTVKNM</sequence>
<reference evidence="2 3" key="1">
    <citation type="journal article" date="2020" name="J. Clin. Microbiol.">
        <title>Assessing the Genetic Diversity of Austrian Corynebacterium diphtheriae Clinical Isolates, 2011-2019.</title>
        <authorList>
            <person name="Schaeffer J."/>
            <person name="Huhulescu S."/>
            <person name="Stoeger A."/>
            <person name="Allerberger F."/>
            <person name="Ruppitsch W."/>
        </authorList>
    </citation>
    <scope>NUCLEOTIDE SEQUENCE [LARGE SCALE GENOMIC DNA]</scope>
    <source>
        <strain evidence="2 3">04-17</strain>
    </source>
</reference>
<dbReference type="SUPFAM" id="SSF53335">
    <property type="entry name" value="S-adenosyl-L-methionine-dependent methyltransferases"/>
    <property type="match status" value="1"/>
</dbReference>
<feature type="domain" description="Methyltransferase type 12" evidence="1">
    <location>
        <begin position="242"/>
        <end position="336"/>
    </location>
</feature>
<dbReference type="GO" id="GO:0032259">
    <property type="term" value="P:methylation"/>
    <property type="evidence" value="ECO:0007669"/>
    <property type="project" value="UniProtKB-KW"/>
</dbReference>
<organism evidence="2 3">
    <name type="scientific">Corynebacterium belfantii</name>
    <dbReference type="NCBI Taxonomy" id="2014537"/>
    <lineage>
        <taxon>Bacteria</taxon>
        <taxon>Bacillati</taxon>
        <taxon>Actinomycetota</taxon>
        <taxon>Actinomycetes</taxon>
        <taxon>Mycobacteriales</taxon>
        <taxon>Corynebacteriaceae</taxon>
        <taxon>Corynebacterium</taxon>
    </lineage>
</organism>
<accession>A0ABS0LFD2</accession>
<dbReference type="CDD" id="cd02440">
    <property type="entry name" value="AdoMet_MTases"/>
    <property type="match status" value="1"/>
</dbReference>
<dbReference type="Gene3D" id="3.40.50.150">
    <property type="entry name" value="Vaccinia Virus protein VP39"/>
    <property type="match status" value="1"/>
</dbReference>